<gene>
    <name evidence="2" type="ORF">COS99_06330</name>
</gene>
<sequence length="131" mass="14922">MWNGMDGRRFPRANYKCAILIKRRLLSRNINTHTENIGIGGICVVLDRKLNSSEEVDLKLMLDNNLPAIECKGKVVWEVKRELPTKKVLYDIGIEFANIKEDNVSRIEKVVEDITKSSAKKVSGAKIRRTP</sequence>
<name>A0A2J0KU50_9BACT</name>
<feature type="domain" description="PilZ" evidence="1">
    <location>
        <begin position="8"/>
        <end position="111"/>
    </location>
</feature>
<protein>
    <recommendedName>
        <fullName evidence="1">PilZ domain-containing protein</fullName>
    </recommendedName>
</protein>
<reference evidence="2 3" key="1">
    <citation type="submission" date="2017-09" db="EMBL/GenBank/DDBJ databases">
        <title>Depth-based differentiation of microbial function through sediment-hosted aquifers and enrichment of novel symbionts in the deep terrestrial subsurface.</title>
        <authorList>
            <person name="Probst A.J."/>
            <person name="Ladd B."/>
            <person name="Jarett J.K."/>
            <person name="Geller-Mcgrath D.E."/>
            <person name="Sieber C.M."/>
            <person name="Emerson J.B."/>
            <person name="Anantharaman K."/>
            <person name="Thomas B.C."/>
            <person name="Malmstrom R."/>
            <person name="Stieglmeier M."/>
            <person name="Klingl A."/>
            <person name="Woyke T."/>
            <person name="Ryan C.M."/>
            <person name="Banfield J.F."/>
        </authorList>
    </citation>
    <scope>NUCLEOTIDE SEQUENCE [LARGE SCALE GENOMIC DNA]</scope>
    <source>
        <strain evidence="2">CG07_land_8_20_14_0_80_42_15</strain>
    </source>
</reference>
<accession>A0A2J0KU50</accession>
<dbReference type="SUPFAM" id="SSF141371">
    <property type="entry name" value="PilZ domain-like"/>
    <property type="match status" value="1"/>
</dbReference>
<comment type="caution">
    <text evidence="2">The sequence shown here is derived from an EMBL/GenBank/DDBJ whole genome shotgun (WGS) entry which is preliminary data.</text>
</comment>
<dbReference type="Pfam" id="PF07238">
    <property type="entry name" value="PilZ"/>
    <property type="match status" value="1"/>
</dbReference>
<organism evidence="2 3">
    <name type="scientific">Candidatus Aquitaenariimonas noxiae</name>
    <dbReference type="NCBI Taxonomy" id="1974741"/>
    <lineage>
        <taxon>Bacteria</taxon>
        <taxon>Pseudomonadati</taxon>
        <taxon>Candidatus Omnitrophota</taxon>
        <taxon>Candidatus Aquitaenariimonas</taxon>
    </lineage>
</organism>
<evidence type="ECO:0000259" key="1">
    <source>
        <dbReference type="Pfam" id="PF07238"/>
    </source>
</evidence>
<evidence type="ECO:0000313" key="3">
    <source>
        <dbReference type="Proteomes" id="UP000230052"/>
    </source>
</evidence>
<dbReference type="EMBL" id="PEWV01000062">
    <property type="protein sequence ID" value="PIU41309.1"/>
    <property type="molecule type" value="Genomic_DNA"/>
</dbReference>
<dbReference type="GO" id="GO:0035438">
    <property type="term" value="F:cyclic-di-GMP binding"/>
    <property type="evidence" value="ECO:0007669"/>
    <property type="project" value="InterPro"/>
</dbReference>
<dbReference type="AlphaFoldDB" id="A0A2J0KU50"/>
<dbReference type="Gene3D" id="2.40.10.220">
    <property type="entry name" value="predicted glycosyltransferase like domains"/>
    <property type="match status" value="1"/>
</dbReference>
<dbReference type="InterPro" id="IPR009875">
    <property type="entry name" value="PilZ_domain"/>
</dbReference>
<evidence type="ECO:0000313" key="2">
    <source>
        <dbReference type="EMBL" id="PIU41309.1"/>
    </source>
</evidence>
<dbReference type="Proteomes" id="UP000230052">
    <property type="component" value="Unassembled WGS sequence"/>
</dbReference>
<proteinExistence type="predicted"/>